<evidence type="ECO:0000313" key="7">
    <source>
        <dbReference type="EMBL" id="RMU21337.1"/>
    </source>
</evidence>
<dbReference type="PANTHER" id="PTHR47961">
    <property type="entry name" value="DNA POLYMERASE THETA, PUTATIVE (AFU_ORTHOLOGUE AFUA_1G05260)-RELATED"/>
    <property type="match status" value="1"/>
</dbReference>
<dbReference type="Pfam" id="PF00271">
    <property type="entry name" value="Helicase_C"/>
    <property type="match status" value="1"/>
</dbReference>
<dbReference type="PROSITE" id="PS51192">
    <property type="entry name" value="HELICASE_ATP_BIND_1"/>
    <property type="match status" value="1"/>
</dbReference>
<accession>A0AB37R9E6</accession>
<dbReference type="SMART" id="SM00490">
    <property type="entry name" value="HELICc"/>
    <property type="match status" value="1"/>
</dbReference>
<dbReference type="PANTHER" id="PTHR47961:SF6">
    <property type="entry name" value="DNA-DIRECTED DNA POLYMERASE"/>
    <property type="match status" value="1"/>
</dbReference>
<feature type="domain" description="Helicase C-terminal" evidence="6">
    <location>
        <begin position="533"/>
        <end position="715"/>
    </location>
</feature>
<comment type="caution">
    <text evidence="7">The sequence shown here is derived from an EMBL/GenBank/DDBJ whole genome shotgun (WGS) entry which is preliminary data.</text>
</comment>
<dbReference type="InterPro" id="IPR001650">
    <property type="entry name" value="Helicase_C-like"/>
</dbReference>
<gene>
    <name evidence="7" type="ORF">ALP33_05674</name>
</gene>
<dbReference type="SMART" id="SM00487">
    <property type="entry name" value="DEXDc"/>
    <property type="match status" value="1"/>
</dbReference>
<keyword evidence="2" id="KW-0378">Hydrolase</keyword>
<feature type="domain" description="Helicase ATP-binding" evidence="5">
    <location>
        <begin position="256"/>
        <end position="429"/>
    </location>
</feature>
<proteinExistence type="predicted"/>
<evidence type="ECO:0000256" key="3">
    <source>
        <dbReference type="ARBA" id="ARBA00022806"/>
    </source>
</evidence>
<dbReference type="Pfam" id="PF00270">
    <property type="entry name" value="DEAD"/>
    <property type="match status" value="1"/>
</dbReference>
<dbReference type="InterPro" id="IPR050474">
    <property type="entry name" value="Hel308_SKI2-like"/>
</dbReference>
<dbReference type="InterPro" id="IPR011545">
    <property type="entry name" value="DEAD/DEAH_box_helicase_dom"/>
</dbReference>
<dbReference type="PROSITE" id="PS51194">
    <property type="entry name" value="HELICASE_CTER"/>
    <property type="match status" value="1"/>
</dbReference>
<organism evidence="7 8">
    <name type="scientific">Pseudomonas amygdali pv. lachrymans</name>
    <name type="common">Pseudomonas syringae pv. lachrymans</name>
    <dbReference type="NCBI Taxonomy" id="53707"/>
    <lineage>
        <taxon>Bacteria</taxon>
        <taxon>Pseudomonadati</taxon>
        <taxon>Pseudomonadota</taxon>
        <taxon>Gammaproteobacteria</taxon>
        <taxon>Pseudomonadales</taxon>
        <taxon>Pseudomonadaceae</taxon>
        <taxon>Pseudomonas</taxon>
        <taxon>Pseudomonas amygdali</taxon>
    </lineage>
</organism>
<evidence type="ECO:0000313" key="8">
    <source>
        <dbReference type="Proteomes" id="UP000271817"/>
    </source>
</evidence>
<dbReference type="GO" id="GO:0016787">
    <property type="term" value="F:hydrolase activity"/>
    <property type="evidence" value="ECO:0007669"/>
    <property type="project" value="UniProtKB-KW"/>
</dbReference>
<dbReference type="GO" id="GO:0004386">
    <property type="term" value="F:helicase activity"/>
    <property type="evidence" value="ECO:0007669"/>
    <property type="project" value="UniProtKB-KW"/>
</dbReference>
<dbReference type="AlphaFoldDB" id="A0AB37R9E6"/>
<reference evidence="7 8" key="1">
    <citation type="submission" date="2018-08" db="EMBL/GenBank/DDBJ databases">
        <title>Recombination of ecologically and evolutionarily significant loci maintains genetic cohesion in the Pseudomonas syringae species complex.</title>
        <authorList>
            <person name="Dillon M."/>
            <person name="Thakur S."/>
            <person name="Almeida R.N.D."/>
            <person name="Weir B.S."/>
            <person name="Guttman D.S."/>
        </authorList>
    </citation>
    <scope>NUCLEOTIDE SEQUENCE [LARGE SCALE GENOMIC DNA]</scope>
    <source>
        <strain evidence="7 8">ICMP 3402</strain>
    </source>
</reference>
<keyword evidence="3 7" id="KW-0347">Helicase</keyword>
<keyword evidence="1" id="KW-0547">Nucleotide-binding</keyword>
<dbReference type="Gene3D" id="3.40.50.300">
    <property type="entry name" value="P-loop containing nucleotide triphosphate hydrolases"/>
    <property type="match status" value="2"/>
</dbReference>
<evidence type="ECO:0000256" key="1">
    <source>
        <dbReference type="ARBA" id="ARBA00022741"/>
    </source>
</evidence>
<dbReference type="GO" id="GO:0003676">
    <property type="term" value="F:nucleic acid binding"/>
    <property type="evidence" value="ECO:0007669"/>
    <property type="project" value="InterPro"/>
</dbReference>
<protein>
    <submittedName>
        <fullName evidence="7">DEAD-like helicase super protein</fullName>
    </submittedName>
</protein>
<dbReference type="Proteomes" id="UP000271817">
    <property type="component" value="Unassembled WGS sequence"/>
</dbReference>
<dbReference type="GO" id="GO:0005524">
    <property type="term" value="F:ATP binding"/>
    <property type="evidence" value="ECO:0007669"/>
    <property type="project" value="UniProtKB-KW"/>
</dbReference>
<evidence type="ECO:0000259" key="5">
    <source>
        <dbReference type="PROSITE" id="PS51192"/>
    </source>
</evidence>
<evidence type="ECO:0000256" key="4">
    <source>
        <dbReference type="ARBA" id="ARBA00022840"/>
    </source>
</evidence>
<dbReference type="InterPro" id="IPR027417">
    <property type="entry name" value="P-loop_NTPase"/>
</dbReference>
<name>A0AB37R9E6_PSEAV</name>
<dbReference type="InterPro" id="IPR014001">
    <property type="entry name" value="Helicase_ATP-bd"/>
</dbReference>
<dbReference type="SUPFAM" id="SSF52540">
    <property type="entry name" value="P-loop containing nucleoside triphosphate hydrolases"/>
    <property type="match status" value="1"/>
</dbReference>
<keyword evidence="4" id="KW-0067">ATP-binding</keyword>
<dbReference type="EMBL" id="RBTW01000085">
    <property type="protein sequence ID" value="RMU21337.1"/>
    <property type="molecule type" value="Genomic_DNA"/>
</dbReference>
<sequence>MFIPLTTRPSRLRGRRCVDMRASLQTWINDADKARHLGQFSVAALPIELAQISNRSTDYYISLVGELFDGLHSTTVSGDDWAQLGNAFLQFSKDMPAEQIEAMGISKNEAALFAAAAFYFGDFPASACLAMRQSSPPADPLSPWAACYDFLARPETLVSQTAHQVQEHLRTGDLPGLRRIVEASTSEADNALQVGPDQWVAAALLSRLLARFDASNTRAVLPDGADAFWTPLINAFIDRKPSTWEFFPSQIQAIDEGLLSTSESYALQMPTGAGKTTLCETLLYWHLRRNPTHVAIMIVPYRSLASELRHSLVRQLNGLGIAARCAYGGTIPSGDEVHGLDHINALIATPESLSGILSADPAFAQRISLVICDEGHLLDSAGRGIGLELLLARMKARLVNPIRFVFMSAIIPNIEEINAWLGGDDETVIRSTYRPAIAEFSVLRSSGAGANKSVRLDMHPHALQRQYSIHGFLDRSNFQYRNPQTRRTNTYTFTSTKTLAVSAARKVLSMGTTAIFAANKRGHQGAIGLAEELIKQLECPLPLPKPVDFADLDVLRSRIEYLETEFGDSWIGAKALRNGAVLHHGDIPQETREVLEELLRDRKIQLVICTSTLAEGVNLPIRSLVLYSVQRRVGSGQPENMLARDIKNLVGRAGRAGANTKGLVICANPDQWWIVQPVATAGAGELVRGSLRKLIVVLEAHLRTTGIVLSNQFLEAQSASHSLIDGVDATLIELMAEEIGDADFVRLAADLSDHTFAAQQLPAAAVVTLRTVFELRAQRLIGLRTDGKIAWLQDTGAKVRLLDFVEQTLLPSRVDWTAEVDPVADELLTAILEWAWQDRELKSDVRVAFRLEDSQNTEQVKPRFFEIVRQWVQGATFAEIAESTRMEVDDVLGIYTRAVTYSLQTLVEQGISLLARLLLERGIEVNEGVTAFVEHLKFGAPSRIGVLLANGGVRHRKAFVELGNAMQALTTPITAANARTFARRSLETHSGAWRDALGEYVFSNTLTDVGRVG</sequence>
<evidence type="ECO:0000259" key="6">
    <source>
        <dbReference type="PROSITE" id="PS51194"/>
    </source>
</evidence>
<evidence type="ECO:0000256" key="2">
    <source>
        <dbReference type="ARBA" id="ARBA00022801"/>
    </source>
</evidence>